<dbReference type="GO" id="GO:0016740">
    <property type="term" value="F:transferase activity"/>
    <property type="evidence" value="ECO:0007669"/>
    <property type="project" value="UniProtKB-KW"/>
</dbReference>
<dbReference type="AlphaFoldDB" id="A0A3B0UQV9"/>
<dbReference type="Pfam" id="PF13528">
    <property type="entry name" value="Glyco_trans_1_3"/>
    <property type="match status" value="1"/>
</dbReference>
<proteinExistence type="predicted"/>
<name>A0A3B0UQV9_9ZZZZ</name>
<dbReference type="EMBL" id="UOEP01000163">
    <property type="protein sequence ID" value="VAW22046.1"/>
    <property type="molecule type" value="Genomic_DNA"/>
</dbReference>
<reference evidence="1" key="1">
    <citation type="submission" date="2018-06" db="EMBL/GenBank/DDBJ databases">
        <authorList>
            <person name="Zhirakovskaya E."/>
        </authorList>
    </citation>
    <scope>NUCLEOTIDE SEQUENCE</scope>
</reference>
<keyword evidence="1" id="KW-0808">Transferase</keyword>
<evidence type="ECO:0000313" key="1">
    <source>
        <dbReference type="EMBL" id="VAW22046.1"/>
    </source>
</evidence>
<sequence>MKILYAIQGTGNGHVARATEIVPLLKEMAETDVLVSGVQSDLTLPFKVDYSLYGLSFIFGKTGGVDIKGTVSRMKLIRLIKDIYQLPVDKYDLIINDFEPVSAWACLLRDKQCIGLSHQNAVIHPEASRPAVSGFPGKLILKNYAPATIKYGFHFDPVGHTIFTPVIRPAIYNAKPTNKGHYTVYLPAYSDEDIISTLSKVKHIEWKVFSKHSKKCYSRKNVTIRPVSLEGFSESLISCAGVLCTAGFETPAEVLYLGKKLCVIPMKNQYEQSCNAASLENIGVKVLKRFSGNSPEIAEWANDSNFLHKSYTNQTKEILKTIVYRHSYCNFHRYYITDKE</sequence>
<organism evidence="1">
    <name type="scientific">hydrothermal vent metagenome</name>
    <dbReference type="NCBI Taxonomy" id="652676"/>
    <lineage>
        <taxon>unclassified sequences</taxon>
        <taxon>metagenomes</taxon>
        <taxon>ecological metagenomes</taxon>
    </lineage>
</organism>
<gene>
    <name evidence="1" type="ORF">MNBD_BACTEROID01-902</name>
</gene>
<accession>A0A3B0UQV9</accession>
<protein>
    <submittedName>
        <fullName evidence="1">Glycosyltransferase</fullName>
    </submittedName>
</protein>
<dbReference type="SUPFAM" id="SSF53756">
    <property type="entry name" value="UDP-Glycosyltransferase/glycogen phosphorylase"/>
    <property type="match status" value="1"/>
</dbReference>